<dbReference type="GO" id="GO:0016491">
    <property type="term" value="F:oxidoreductase activity"/>
    <property type="evidence" value="ECO:0007669"/>
    <property type="project" value="TreeGrafter"/>
</dbReference>
<keyword evidence="2" id="KW-1133">Transmembrane helix</keyword>
<dbReference type="KEGG" id="kbs:EPA93_46585"/>
<dbReference type="Pfam" id="PF13646">
    <property type="entry name" value="HEAT_2"/>
    <property type="match status" value="1"/>
</dbReference>
<feature type="transmembrane region" description="Helical" evidence="2">
    <location>
        <begin position="327"/>
        <end position="352"/>
    </location>
</feature>
<dbReference type="SUPFAM" id="SSF48371">
    <property type="entry name" value="ARM repeat"/>
    <property type="match status" value="1"/>
</dbReference>
<keyword evidence="1" id="KW-0677">Repeat</keyword>
<dbReference type="RefSeq" id="WP_129894106.1">
    <property type="nucleotide sequence ID" value="NZ_CP035758.1"/>
</dbReference>
<feature type="transmembrane region" description="Helical" evidence="2">
    <location>
        <begin position="425"/>
        <end position="447"/>
    </location>
</feature>
<feature type="transmembrane region" description="Helical" evidence="2">
    <location>
        <begin position="364"/>
        <end position="397"/>
    </location>
</feature>
<evidence type="ECO:0000313" key="3">
    <source>
        <dbReference type="EMBL" id="QBD83038.1"/>
    </source>
</evidence>
<feature type="transmembrane region" description="Helical" evidence="2">
    <location>
        <begin position="257"/>
        <end position="276"/>
    </location>
</feature>
<keyword evidence="2" id="KW-0812">Transmembrane</keyword>
<evidence type="ECO:0000256" key="2">
    <source>
        <dbReference type="SAM" id="Phobius"/>
    </source>
</evidence>
<dbReference type="AlphaFoldDB" id="A0A4P6K424"/>
<dbReference type="SMART" id="SM00567">
    <property type="entry name" value="EZ_HEAT"/>
    <property type="match status" value="3"/>
</dbReference>
<dbReference type="PANTHER" id="PTHR12697">
    <property type="entry name" value="PBS LYASE HEAT-LIKE PROTEIN"/>
    <property type="match status" value="1"/>
</dbReference>
<evidence type="ECO:0000313" key="4">
    <source>
        <dbReference type="Proteomes" id="UP000290365"/>
    </source>
</evidence>
<accession>A0A4P6K424</accession>
<dbReference type="Proteomes" id="UP000290365">
    <property type="component" value="Chromosome"/>
</dbReference>
<dbReference type="PANTHER" id="PTHR12697:SF5">
    <property type="entry name" value="DEOXYHYPUSINE HYDROXYLASE"/>
    <property type="match status" value="1"/>
</dbReference>
<dbReference type="Pfam" id="PF02985">
    <property type="entry name" value="HEAT"/>
    <property type="match status" value="1"/>
</dbReference>
<feature type="transmembrane region" description="Helical" evidence="2">
    <location>
        <begin position="288"/>
        <end position="307"/>
    </location>
</feature>
<evidence type="ECO:0000256" key="1">
    <source>
        <dbReference type="ARBA" id="ARBA00022737"/>
    </source>
</evidence>
<name>A0A4P6K424_KTERU</name>
<sequence>MEQDQVQQPEDVSTYPQPEAEFKAPTSLLIGILNRLEERENGFNGRVSPSAHMLKEEKASFLSYDSCQTSECRANPSLELYVARVNHPQWEIRSAAIHALGMSGKASYIDLLTNALQDEHRLVRMAAVRALARLGLDNSLEQIVMALKDRDWEVREMAALVLGESNNPANRPLLLSALQDTNSNVRSAASYALSRWPEQKVVKLPATVAEMPPSTLTTSVQQNLTLQRDSWLIALSSRLRHYLLVFSRQLPLIPKSVWLVTALCMFTGCVLEVVISPRFMPAYTHMQWMLSVLCTVASAIGVAYLQGQENDAGMELVLSTATSIRTVLLSRMAIVVGYNVALAASASALITLIYNGSFWEMAQLWLGPLVFLSSISLVLSLAVGSMFAILASLTLVATQTLTFSLGKGLQSFFVAPSPAWQTNPLMLSLALLIIALAILFAPDIHVFRPRTDI</sequence>
<dbReference type="InterPro" id="IPR004155">
    <property type="entry name" value="PBS_lyase_HEAT"/>
</dbReference>
<dbReference type="InterPro" id="IPR011989">
    <property type="entry name" value="ARM-like"/>
</dbReference>
<dbReference type="EMBL" id="CP035758">
    <property type="protein sequence ID" value="QBD83038.1"/>
    <property type="molecule type" value="Genomic_DNA"/>
</dbReference>
<keyword evidence="4" id="KW-1185">Reference proteome</keyword>
<dbReference type="InterPro" id="IPR016024">
    <property type="entry name" value="ARM-type_fold"/>
</dbReference>
<dbReference type="InterPro" id="IPR000357">
    <property type="entry name" value="HEAT"/>
</dbReference>
<reference evidence="3 4" key="1">
    <citation type="submission" date="2019-01" db="EMBL/GenBank/DDBJ databases">
        <title>Ktedonosporobacter rubrisoli SCAWS-G2.</title>
        <authorList>
            <person name="Huang Y."/>
            <person name="Yan B."/>
        </authorList>
    </citation>
    <scope>NUCLEOTIDE SEQUENCE [LARGE SCALE GENOMIC DNA]</scope>
    <source>
        <strain evidence="3 4">SCAWS-G2</strain>
    </source>
</reference>
<dbReference type="OrthoDB" id="162351at2"/>
<keyword evidence="2" id="KW-0472">Membrane</keyword>
<organism evidence="3 4">
    <name type="scientific">Ktedonosporobacter rubrisoli</name>
    <dbReference type="NCBI Taxonomy" id="2509675"/>
    <lineage>
        <taxon>Bacteria</taxon>
        <taxon>Bacillati</taxon>
        <taxon>Chloroflexota</taxon>
        <taxon>Ktedonobacteria</taxon>
        <taxon>Ktedonobacterales</taxon>
        <taxon>Ktedonosporobacteraceae</taxon>
        <taxon>Ktedonosporobacter</taxon>
    </lineage>
</organism>
<dbReference type="Gene3D" id="1.25.10.10">
    <property type="entry name" value="Leucine-rich Repeat Variant"/>
    <property type="match status" value="1"/>
</dbReference>
<gene>
    <name evidence="3" type="ORF">EPA93_46585</name>
</gene>
<evidence type="ECO:0008006" key="5">
    <source>
        <dbReference type="Google" id="ProtNLM"/>
    </source>
</evidence>
<proteinExistence type="predicted"/>
<protein>
    <recommendedName>
        <fullName evidence="5">HEAT repeat domain-containing protein</fullName>
    </recommendedName>
</protein>